<dbReference type="PANTHER" id="PTHR33748:SF5">
    <property type="entry name" value="GROUND-LIKE DOMAIN-CONTAINING PROTEIN"/>
    <property type="match status" value="1"/>
</dbReference>
<gene>
    <name evidence="3" type="ORF">niasHT_006818</name>
</gene>
<organism evidence="3 4">
    <name type="scientific">Heterodera trifolii</name>
    <dbReference type="NCBI Taxonomy" id="157864"/>
    <lineage>
        <taxon>Eukaryota</taxon>
        <taxon>Metazoa</taxon>
        <taxon>Ecdysozoa</taxon>
        <taxon>Nematoda</taxon>
        <taxon>Chromadorea</taxon>
        <taxon>Rhabditida</taxon>
        <taxon>Tylenchina</taxon>
        <taxon>Tylenchomorpha</taxon>
        <taxon>Tylenchoidea</taxon>
        <taxon>Heteroderidae</taxon>
        <taxon>Heteroderinae</taxon>
        <taxon>Heterodera</taxon>
    </lineage>
</organism>
<protein>
    <submittedName>
        <fullName evidence="3">Uncharacterized protein</fullName>
    </submittedName>
</protein>
<evidence type="ECO:0000313" key="3">
    <source>
        <dbReference type="EMBL" id="KAL3123275.1"/>
    </source>
</evidence>
<sequence length="235" mass="26367">MFSASATEFPFLLFPFFLLTFFCPQFLSASSLISDYPNPLRDGQFAKCKMPRKSYVCDPEEVLSADERQKLAEMLDSFQEQTKNDGGQNGCKKKGVTGAVALSKKPLYFEMNVMDEINHLYAAEQQLFQQKRWADAIHGILAGIRKIINDRHGTLSVESGDRGGGGREEQQQAVLSANLVVAHSSSMFAHFMLSICSILASVALTLGILWIFRARIFFMRYDIPLVQFNARTMAD</sequence>
<dbReference type="Proteomes" id="UP001620626">
    <property type="component" value="Unassembled WGS sequence"/>
</dbReference>
<accession>A0ABD2M6X2</accession>
<evidence type="ECO:0000256" key="1">
    <source>
        <dbReference type="SAM" id="Phobius"/>
    </source>
</evidence>
<keyword evidence="1" id="KW-0812">Transmembrane</keyword>
<feature type="chain" id="PRO_5044797857" evidence="2">
    <location>
        <begin position="30"/>
        <end position="235"/>
    </location>
</feature>
<feature type="transmembrane region" description="Helical" evidence="1">
    <location>
        <begin position="187"/>
        <end position="212"/>
    </location>
</feature>
<keyword evidence="2" id="KW-0732">Signal</keyword>
<dbReference type="Pfam" id="PF17175">
    <property type="entry name" value="MOLO1"/>
    <property type="match status" value="1"/>
</dbReference>
<name>A0ABD2M6X2_9BILA</name>
<evidence type="ECO:0000313" key="4">
    <source>
        <dbReference type="Proteomes" id="UP001620626"/>
    </source>
</evidence>
<dbReference type="AlphaFoldDB" id="A0ABD2M6X2"/>
<keyword evidence="1" id="KW-0472">Membrane</keyword>
<keyword evidence="4" id="KW-1185">Reference proteome</keyword>
<dbReference type="InterPro" id="IPR033438">
    <property type="entry name" value="MOLO1"/>
</dbReference>
<comment type="caution">
    <text evidence="3">The sequence shown here is derived from an EMBL/GenBank/DDBJ whole genome shotgun (WGS) entry which is preliminary data.</text>
</comment>
<dbReference type="PANTHER" id="PTHR33748">
    <property type="entry name" value="PROTEIN CBG04600"/>
    <property type="match status" value="1"/>
</dbReference>
<evidence type="ECO:0000256" key="2">
    <source>
        <dbReference type="SAM" id="SignalP"/>
    </source>
</evidence>
<feature type="signal peptide" evidence="2">
    <location>
        <begin position="1"/>
        <end position="29"/>
    </location>
</feature>
<dbReference type="EMBL" id="JBICBT010000106">
    <property type="protein sequence ID" value="KAL3123275.1"/>
    <property type="molecule type" value="Genomic_DNA"/>
</dbReference>
<reference evidence="3 4" key="1">
    <citation type="submission" date="2024-10" db="EMBL/GenBank/DDBJ databases">
        <authorList>
            <person name="Kim D."/>
        </authorList>
    </citation>
    <scope>NUCLEOTIDE SEQUENCE [LARGE SCALE GENOMIC DNA]</scope>
    <source>
        <strain evidence="3">BH-2024</strain>
    </source>
</reference>
<proteinExistence type="predicted"/>
<keyword evidence="1" id="KW-1133">Transmembrane helix</keyword>